<evidence type="ECO:0000256" key="1">
    <source>
        <dbReference type="ARBA" id="ARBA00007416"/>
    </source>
</evidence>
<evidence type="ECO:0000256" key="2">
    <source>
        <dbReference type="ARBA" id="ARBA00022723"/>
    </source>
</evidence>
<feature type="domain" description="Polycomb protein VEFS-Box" evidence="8">
    <location>
        <begin position="1"/>
        <end position="43"/>
    </location>
</feature>
<keyword evidence="5" id="KW-0805">Transcription regulation</keyword>
<name>A0A4Z2E8Z4_9TELE</name>
<evidence type="ECO:0000256" key="7">
    <source>
        <dbReference type="SAM" id="MobiDB-lite"/>
    </source>
</evidence>
<feature type="compositionally biased region" description="Acidic residues" evidence="7">
    <location>
        <begin position="63"/>
        <end position="91"/>
    </location>
</feature>
<keyword evidence="2" id="KW-0479">Metal-binding</keyword>
<evidence type="ECO:0000256" key="6">
    <source>
        <dbReference type="ARBA" id="ARBA00023163"/>
    </source>
</evidence>
<accession>A0A4Z2E8Z4</accession>
<dbReference type="AlphaFoldDB" id="A0A4Z2E8Z4"/>
<dbReference type="Proteomes" id="UP000314294">
    <property type="component" value="Unassembled WGS sequence"/>
</dbReference>
<dbReference type="Pfam" id="PF09733">
    <property type="entry name" value="VEFS-Box"/>
    <property type="match status" value="1"/>
</dbReference>
<sequence length="142" mass="16350">MNESCLRFADRHGVHIVRNDLRRNFLLHLISMHDFNLVSTQTIDQAMARLRLLQSQGAHREAGEEEEEEEEEEDWETAVESQPELDPDLEDPDRQNQTGGGCVENGGQKEEEEEEEEEKKEEEEEEAATEGTSSKRRNPPGF</sequence>
<feature type="region of interest" description="Disordered" evidence="7">
    <location>
        <begin position="56"/>
        <end position="142"/>
    </location>
</feature>
<feature type="compositionally biased region" description="Acidic residues" evidence="7">
    <location>
        <begin position="110"/>
        <end position="128"/>
    </location>
</feature>
<organism evidence="9 10">
    <name type="scientific">Liparis tanakae</name>
    <name type="common">Tanaka's snailfish</name>
    <dbReference type="NCBI Taxonomy" id="230148"/>
    <lineage>
        <taxon>Eukaryota</taxon>
        <taxon>Metazoa</taxon>
        <taxon>Chordata</taxon>
        <taxon>Craniata</taxon>
        <taxon>Vertebrata</taxon>
        <taxon>Euteleostomi</taxon>
        <taxon>Actinopterygii</taxon>
        <taxon>Neopterygii</taxon>
        <taxon>Teleostei</taxon>
        <taxon>Neoteleostei</taxon>
        <taxon>Acanthomorphata</taxon>
        <taxon>Eupercaria</taxon>
        <taxon>Perciformes</taxon>
        <taxon>Cottioidei</taxon>
        <taxon>Cottales</taxon>
        <taxon>Liparidae</taxon>
        <taxon>Liparis</taxon>
    </lineage>
</organism>
<dbReference type="GO" id="GO:0008270">
    <property type="term" value="F:zinc ion binding"/>
    <property type="evidence" value="ECO:0007669"/>
    <property type="project" value="UniProtKB-KW"/>
</dbReference>
<protein>
    <submittedName>
        <fullName evidence="9">Polycomb protein suz12</fullName>
    </submittedName>
</protein>
<evidence type="ECO:0000256" key="5">
    <source>
        <dbReference type="ARBA" id="ARBA00023015"/>
    </source>
</evidence>
<dbReference type="InterPro" id="IPR019135">
    <property type="entry name" value="Polycomb_protein_VEFS-Box"/>
</dbReference>
<keyword evidence="4" id="KW-0862">Zinc</keyword>
<comment type="similarity">
    <text evidence="1">Belongs to the VEFS (VRN2-EMF2-FIS2-SU(Z)12) family.</text>
</comment>
<evidence type="ECO:0000259" key="8">
    <source>
        <dbReference type="Pfam" id="PF09733"/>
    </source>
</evidence>
<dbReference type="EMBL" id="SRLO01013747">
    <property type="protein sequence ID" value="TNN24994.1"/>
    <property type="molecule type" value="Genomic_DNA"/>
</dbReference>
<comment type="caution">
    <text evidence="9">The sequence shown here is derived from an EMBL/GenBank/DDBJ whole genome shotgun (WGS) entry which is preliminary data.</text>
</comment>
<evidence type="ECO:0000313" key="10">
    <source>
        <dbReference type="Proteomes" id="UP000314294"/>
    </source>
</evidence>
<proteinExistence type="inferred from homology"/>
<keyword evidence="3" id="KW-0863">Zinc-finger</keyword>
<dbReference type="OrthoDB" id="166746at2759"/>
<keyword evidence="6" id="KW-0804">Transcription</keyword>
<evidence type="ECO:0000256" key="4">
    <source>
        <dbReference type="ARBA" id="ARBA00022833"/>
    </source>
</evidence>
<gene>
    <name evidence="9" type="primary">suz12_0</name>
    <name evidence="9" type="ORF">EYF80_064879</name>
</gene>
<keyword evidence="10" id="KW-1185">Reference proteome</keyword>
<evidence type="ECO:0000313" key="9">
    <source>
        <dbReference type="EMBL" id="TNN24994.1"/>
    </source>
</evidence>
<reference evidence="9 10" key="1">
    <citation type="submission" date="2019-03" db="EMBL/GenBank/DDBJ databases">
        <title>First draft genome of Liparis tanakae, snailfish: a comprehensive survey of snailfish specific genes.</title>
        <authorList>
            <person name="Kim W."/>
            <person name="Song I."/>
            <person name="Jeong J.-H."/>
            <person name="Kim D."/>
            <person name="Kim S."/>
            <person name="Ryu S."/>
            <person name="Song J.Y."/>
            <person name="Lee S.K."/>
        </authorList>
    </citation>
    <scope>NUCLEOTIDE SEQUENCE [LARGE SCALE GENOMIC DNA]</scope>
    <source>
        <tissue evidence="9">Muscle</tissue>
    </source>
</reference>
<evidence type="ECO:0000256" key="3">
    <source>
        <dbReference type="ARBA" id="ARBA00022771"/>
    </source>
</evidence>